<gene>
    <name evidence="1" type="ORF">PIB30_112156</name>
</gene>
<evidence type="ECO:0000313" key="1">
    <source>
        <dbReference type="EMBL" id="MED6215297.1"/>
    </source>
</evidence>
<dbReference type="EMBL" id="JASCZI010249376">
    <property type="protein sequence ID" value="MED6215297.1"/>
    <property type="molecule type" value="Genomic_DNA"/>
</dbReference>
<protein>
    <submittedName>
        <fullName evidence="1">Uncharacterized protein</fullName>
    </submittedName>
</protein>
<name>A0ABU6YY53_9FABA</name>
<dbReference type="Proteomes" id="UP001341840">
    <property type="component" value="Unassembled WGS sequence"/>
</dbReference>
<evidence type="ECO:0000313" key="2">
    <source>
        <dbReference type="Proteomes" id="UP001341840"/>
    </source>
</evidence>
<organism evidence="1 2">
    <name type="scientific">Stylosanthes scabra</name>
    <dbReference type="NCBI Taxonomy" id="79078"/>
    <lineage>
        <taxon>Eukaryota</taxon>
        <taxon>Viridiplantae</taxon>
        <taxon>Streptophyta</taxon>
        <taxon>Embryophyta</taxon>
        <taxon>Tracheophyta</taxon>
        <taxon>Spermatophyta</taxon>
        <taxon>Magnoliopsida</taxon>
        <taxon>eudicotyledons</taxon>
        <taxon>Gunneridae</taxon>
        <taxon>Pentapetalae</taxon>
        <taxon>rosids</taxon>
        <taxon>fabids</taxon>
        <taxon>Fabales</taxon>
        <taxon>Fabaceae</taxon>
        <taxon>Papilionoideae</taxon>
        <taxon>50 kb inversion clade</taxon>
        <taxon>dalbergioids sensu lato</taxon>
        <taxon>Dalbergieae</taxon>
        <taxon>Pterocarpus clade</taxon>
        <taxon>Stylosanthes</taxon>
    </lineage>
</organism>
<feature type="non-terminal residue" evidence="1">
    <location>
        <position position="188"/>
    </location>
</feature>
<sequence>MANEGSGPGRNLSMEIDEMKDKMECMVELQSRMETMLKTMGDMLNIHLGAHRAQITNTDTTSDTAAMNIPTAQGGIPVGGTVNGLNLNQFTMPVGEGYQLVDRVHTEVPTQVIDNATGSHTESGKDKVKEEWMEKIQEQIRSIQGTNTYGRVEIEQLCPSLDIVAPKGFKMPEFSKYDGSGNPLFHLK</sequence>
<comment type="caution">
    <text evidence="1">The sequence shown here is derived from an EMBL/GenBank/DDBJ whole genome shotgun (WGS) entry which is preliminary data.</text>
</comment>
<proteinExistence type="predicted"/>
<reference evidence="1 2" key="1">
    <citation type="journal article" date="2023" name="Plants (Basel)">
        <title>Bridging the Gap: Combining Genomics and Transcriptomics Approaches to Understand Stylosanthes scabra, an Orphan Legume from the Brazilian Caatinga.</title>
        <authorList>
            <person name="Ferreira-Neto J.R.C."/>
            <person name="da Silva M.D."/>
            <person name="Binneck E."/>
            <person name="de Melo N.F."/>
            <person name="da Silva R.H."/>
            <person name="de Melo A.L.T.M."/>
            <person name="Pandolfi V."/>
            <person name="Bustamante F.O."/>
            <person name="Brasileiro-Vidal A.C."/>
            <person name="Benko-Iseppon A.M."/>
        </authorList>
    </citation>
    <scope>NUCLEOTIDE SEQUENCE [LARGE SCALE GENOMIC DNA]</scope>
    <source>
        <tissue evidence="1">Leaves</tissue>
    </source>
</reference>
<keyword evidence="2" id="KW-1185">Reference proteome</keyword>
<accession>A0ABU6YY53</accession>